<accession>A0ACB9PNY3</accession>
<comment type="caution">
    <text evidence="1">The sequence shown here is derived from an EMBL/GenBank/DDBJ whole genome shotgun (WGS) entry which is preliminary data.</text>
</comment>
<evidence type="ECO:0000313" key="1">
    <source>
        <dbReference type="EMBL" id="KAI4349689.1"/>
    </source>
</evidence>
<dbReference type="EMBL" id="CM039429">
    <property type="protein sequence ID" value="KAI4349689.1"/>
    <property type="molecule type" value="Genomic_DNA"/>
</dbReference>
<evidence type="ECO:0000313" key="2">
    <source>
        <dbReference type="Proteomes" id="UP000828941"/>
    </source>
</evidence>
<proteinExistence type="predicted"/>
<organism evidence="1 2">
    <name type="scientific">Bauhinia variegata</name>
    <name type="common">Purple orchid tree</name>
    <name type="synonym">Phanera variegata</name>
    <dbReference type="NCBI Taxonomy" id="167791"/>
    <lineage>
        <taxon>Eukaryota</taxon>
        <taxon>Viridiplantae</taxon>
        <taxon>Streptophyta</taxon>
        <taxon>Embryophyta</taxon>
        <taxon>Tracheophyta</taxon>
        <taxon>Spermatophyta</taxon>
        <taxon>Magnoliopsida</taxon>
        <taxon>eudicotyledons</taxon>
        <taxon>Gunneridae</taxon>
        <taxon>Pentapetalae</taxon>
        <taxon>rosids</taxon>
        <taxon>fabids</taxon>
        <taxon>Fabales</taxon>
        <taxon>Fabaceae</taxon>
        <taxon>Cercidoideae</taxon>
        <taxon>Cercideae</taxon>
        <taxon>Bauhiniinae</taxon>
        <taxon>Bauhinia</taxon>
    </lineage>
</organism>
<protein>
    <submittedName>
        <fullName evidence="1">Uncharacterized protein</fullName>
    </submittedName>
</protein>
<sequence>MASATSMSIPLECVNLCKLSRGDGSGRYDCSVISCAWKVPRVLTGFLASTAHSPQCPSLSYGRNGRRNRCKFVGMSIFVFTPRGEIKNLPGVATVIDYAYMIHTEVGNKLVVAKVNGDIVSPTHVLANAEVVGDNHI</sequence>
<reference evidence="1 2" key="1">
    <citation type="journal article" date="2022" name="DNA Res.">
        <title>Chromosomal-level genome assembly of the orchid tree Bauhinia variegata (Leguminosae; Cercidoideae) supports the allotetraploid origin hypothesis of Bauhinia.</title>
        <authorList>
            <person name="Zhong Y."/>
            <person name="Chen Y."/>
            <person name="Zheng D."/>
            <person name="Pang J."/>
            <person name="Liu Y."/>
            <person name="Luo S."/>
            <person name="Meng S."/>
            <person name="Qian L."/>
            <person name="Wei D."/>
            <person name="Dai S."/>
            <person name="Zhou R."/>
        </authorList>
    </citation>
    <scope>NUCLEOTIDE SEQUENCE [LARGE SCALE GENOMIC DNA]</scope>
    <source>
        <strain evidence="1">BV-YZ2020</strain>
    </source>
</reference>
<dbReference type="Proteomes" id="UP000828941">
    <property type="component" value="Chromosome 4"/>
</dbReference>
<gene>
    <name evidence="1" type="ORF">L6164_010251</name>
</gene>
<keyword evidence="2" id="KW-1185">Reference proteome</keyword>
<name>A0ACB9PNY3_BAUVA</name>